<keyword evidence="3" id="KW-1185">Reference proteome</keyword>
<dbReference type="InterPro" id="IPR011852">
    <property type="entry name" value="TRAP_TAXI"/>
</dbReference>
<dbReference type="CDD" id="cd13568">
    <property type="entry name" value="PBP2_TAXI_TRAP_like_3"/>
    <property type="match status" value="1"/>
</dbReference>
<dbReference type="Gene3D" id="3.40.190.10">
    <property type="entry name" value="Periplasmic binding protein-like II"/>
    <property type="match status" value="2"/>
</dbReference>
<keyword evidence="1" id="KW-0732">Signal</keyword>
<sequence>MKPHRILGFGLAAAMLGSLATGAAIAQEQRFVSIGTGGVTGVYYPAGGAICRLMNKNRRETGIRCSVESTGGSVYNVNAIKGGELEFGVAQSDVQYKAAKGEEPFEEANDKLRAVFSLHPEPLTIVARADAGISSFEDLKGKRVNIGNPGSGQRAIMDLLISENGWSNDDFALAAEFAPAEQASQLCDNNIDAFAYTVGHPSGSIQEATNSCDTVIISVEGEAVDKLVADNPYYFKATIPSGMYKGTDSDVSTFGVGATFVTSADVPDDVVTALVDAVFSDLEGFKALHPAFGVLTAEGMAQNGASAPRHPAAEAYFKEKGLLE</sequence>
<dbReference type="EMBL" id="JAHSQO010000003">
    <property type="protein sequence ID" value="MBY8916741.1"/>
    <property type="molecule type" value="Genomic_DNA"/>
</dbReference>
<dbReference type="Proteomes" id="UP000777661">
    <property type="component" value="Unassembled WGS sequence"/>
</dbReference>
<evidence type="ECO:0000313" key="3">
    <source>
        <dbReference type="Proteomes" id="UP000777661"/>
    </source>
</evidence>
<feature type="signal peptide" evidence="1">
    <location>
        <begin position="1"/>
        <end position="26"/>
    </location>
</feature>
<dbReference type="SUPFAM" id="SSF53850">
    <property type="entry name" value="Periplasmic binding protein-like II"/>
    <property type="match status" value="1"/>
</dbReference>
<dbReference type="NCBIfam" id="TIGR02122">
    <property type="entry name" value="TRAP_TAXI"/>
    <property type="match status" value="1"/>
</dbReference>
<reference evidence="2 3" key="1">
    <citation type="submission" date="2021-06" db="EMBL/GenBank/DDBJ databases">
        <title>Nitratireductor porphyridii sp. nov., isolated from a small marine red alga, Porphyridium purpureum in South Korea.</title>
        <authorList>
            <person name="Kim K.H."/>
            <person name="Kristyanto S."/>
            <person name="Jeon C.O."/>
        </authorList>
    </citation>
    <scope>NUCLEOTIDE SEQUENCE [LARGE SCALE GENOMIC DNA]</scope>
    <source>
        <strain evidence="2 3">R6</strain>
    </source>
</reference>
<evidence type="ECO:0000256" key="1">
    <source>
        <dbReference type="SAM" id="SignalP"/>
    </source>
</evidence>
<dbReference type="PANTHER" id="PTHR42941">
    <property type="entry name" value="SLL1037 PROTEIN"/>
    <property type="match status" value="1"/>
</dbReference>
<protein>
    <submittedName>
        <fullName evidence="2">TAXI family TRAP transporter solute-binding subunit</fullName>
    </submittedName>
</protein>
<organism evidence="2 3">
    <name type="scientific">Nitratireductor rhodophyticola</name>
    <dbReference type="NCBI Taxonomy" id="2854036"/>
    <lineage>
        <taxon>Bacteria</taxon>
        <taxon>Pseudomonadati</taxon>
        <taxon>Pseudomonadota</taxon>
        <taxon>Alphaproteobacteria</taxon>
        <taxon>Hyphomicrobiales</taxon>
        <taxon>Phyllobacteriaceae</taxon>
        <taxon>Nitratireductor</taxon>
    </lineage>
</organism>
<name>A0ABS7R732_9HYPH</name>
<dbReference type="PANTHER" id="PTHR42941:SF1">
    <property type="entry name" value="SLL1037 PROTEIN"/>
    <property type="match status" value="1"/>
</dbReference>
<comment type="caution">
    <text evidence="2">The sequence shown here is derived from an EMBL/GenBank/DDBJ whole genome shotgun (WGS) entry which is preliminary data.</text>
</comment>
<accession>A0ABS7R732</accession>
<dbReference type="Pfam" id="PF16868">
    <property type="entry name" value="NMT1_3"/>
    <property type="match status" value="1"/>
</dbReference>
<gene>
    <name evidence="2" type="ORF">KVG22_09090</name>
</gene>
<feature type="chain" id="PRO_5045525992" evidence="1">
    <location>
        <begin position="27"/>
        <end position="324"/>
    </location>
</feature>
<proteinExistence type="predicted"/>
<dbReference type="RefSeq" id="WP_065816240.1">
    <property type="nucleotide sequence ID" value="NZ_CBDDPV010000002.1"/>
</dbReference>
<evidence type="ECO:0000313" key="2">
    <source>
        <dbReference type="EMBL" id="MBY8916741.1"/>
    </source>
</evidence>